<protein>
    <submittedName>
        <fullName evidence="1">Uncharacterized protein</fullName>
    </submittedName>
</protein>
<dbReference type="GO" id="GO:0006629">
    <property type="term" value="P:lipid metabolic process"/>
    <property type="evidence" value="ECO:0007669"/>
    <property type="project" value="InterPro"/>
</dbReference>
<gene>
    <name evidence="1" type="ORF">B296_00024080</name>
</gene>
<name>A0A444FVL9_ENSVE</name>
<proteinExistence type="predicted"/>
<organism evidence="1 2">
    <name type="scientific">Ensete ventricosum</name>
    <name type="common">Abyssinian banana</name>
    <name type="synonym">Musa ensete</name>
    <dbReference type="NCBI Taxonomy" id="4639"/>
    <lineage>
        <taxon>Eukaryota</taxon>
        <taxon>Viridiplantae</taxon>
        <taxon>Streptophyta</taxon>
        <taxon>Embryophyta</taxon>
        <taxon>Tracheophyta</taxon>
        <taxon>Spermatophyta</taxon>
        <taxon>Magnoliopsida</taxon>
        <taxon>Liliopsida</taxon>
        <taxon>Zingiberales</taxon>
        <taxon>Musaceae</taxon>
        <taxon>Ensete</taxon>
    </lineage>
</organism>
<dbReference type="InterPro" id="IPR003386">
    <property type="entry name" value="LACT/PDAT_acylTrfase"/>
</dbReference>
<dbReference type="Proteomes" id="UP000287651">
    <property type="component" value="Unassembled WGS sequence"/>
</dbReference>
<dbReference type="Pfam" id="PF02450">
    <property type="entry name" value="LCAT"/>
    <property type="match status" value="1"/>
</dbReference>
<dbReference type="AlphaFoldDB" id="A0A444FVL9"/>
<evidence type="ECO:0000313" key="2">
    <source>
        <dbReference type="Proteomes" id="UP000287651"/>
    </source>
</evidence>
<reference evidence="1 2" key="1">
    <citation type="journal article" date="2014" name="Agronomy (Basel)">
        <title>A Draft Genome Sequence for Ensete ventricosum, the Drought-Tolerant Tree Against Hunger.</title>
        <authorList>
            <person name="Harrison J."/>
            <person name="Moore K.A."/>
            <person name="Paszkiewicz K."/>
            <person name="Jones T."/>
            <person name="Grant M."/>
            <person name="Ambacheew D."/>
            <person name="Muzemil S."/>
            <person name="Studholme D.J."/>
        </authorList>
    </citation>
    <scope>NUCLEOTIDE SEQUENCE [LARGE SCALE GENOMIC DNA]</scope>
</reference>
<sequence>MVLCTDHKDFIIFVKQVGYYFAPSGKPYPDNWIITDVIYEFEGTLLSRQGLTEVGYGESQYMQPYLYKFQGCFYDLKPIPVHFMLMQSEHDGSDVQIEINVEHHQGKEILPNITRTSRSKYITYYEDSESIPGRRTAVWEVEKAPHRNIVRSSVVMRELWLQMWHDIHPDAKSKFVTKGTKP</sequence>
<evidence type="ECO:0000313" key="1">
    <source>
        <dbReference type="EMBL" id="RRT80256.1"/>
    </source>
</evidence>
<dbReference type="EMBL" id="AMZH03001192">
    <property type="protein sequence ID" value="RRT80256.1"/>
    <property type="molecule type" value="Genomic_DNA"/>
</dbReference>
<comment type="caution">
    <text evidence="1">The sequence shown here is derived from an EMBL/GenBank/DDBJ whole genome shotgun (WGS) entry which is preliminary data.</text>
</comment>
<dbReference type="GO" id="GO:0008374">
    <property type="term" value="F:O-acyltransferase activity"/>
    <property type="evidence" value="ECO:0007669"/>
    <property type="project" value="InterPro"/>
</dbReference>
<accession>A0A444FVL9</accession>